<organism evidence="1 2">
    <name type="scientific">Plakobranchus ocellatus</name>
    <dbReference type="NCBI Taxonomy" id="259542"/>
    <lineage>
        <taxon>Eukaryota</taxon>
        <taxon>Metazoa</taxon>
        <taxon>Spiralia</taxon>
        <taxon>Lophotrochozoa</taxon>
        <taxon>Mollusca</taxon>
        <taxon>Gastropoda</taxon>
        <taxon>Heterobranchia</taxon>
        <taxon>Euthyneura</taxon>
        <taxon>Panpulmonata</taxon>
        <taxon>Sacoglossa</taxon>
        <taxon>Placobranchoidea</taxon>
        <taxon>Plakobranchidae</taxon>
        <taxon>Plakobranchus</taxon>
    </lineage>
</organism>
<gene>
    <name evidence="1" type="ORF">PoB_006581600</name>
</gene>
<name>A0AAV4D574_9GAST</name>
<evidence type="ECO:0000313" key="2">
    <source>
        <dbReference type="Proteomes" id="UP000735302"/>
    </source>
</evidence>
<evidence type="ECO:0000313" key="1">
    <source>
        <dbReference type="EMBL" id="GFO39311.1"/>
    </source>
</evidence>
<protein>
    <submittedName>
        <fullName evidence="1">Uncharacterized protein</fullName>
    </submittedName>
</protein>
<proteinExistence type="predicted"/>
<accession>A0AAV4D574</accession>
<comment type="caution">
    <text evidence="1">The sequence shown here is derived from an EMBL/GenBank/DDBJ whole genome shotgun (WGS) entry which is preliminary data.</text>
</comment>
<reference evidence="1 2" key="1">
    <citation type="journal article" date="2021" name="Elife">
        <title>Chloroplast acquisition without the gene transfer in kleptoplastic sea slugs, Plakobranchus ocellatus.</title>
        <authorList>
            <person name="Maeda T."/>
            <person name="Takahashi S."/>
            <person name="Yoshida T."/>
            <person name="Shimamura S."/>
            <person name="Takaki Y."/>
            <person name="Nagai Y."/>
            <person name="Toyoda A."/>
            <person name="Suzuki Y."/>
            <person name="Arimoto A."/>
            <person name="Ishii H."/>
            <person name="Satoh N."/>
            <person name="Nishiyama T."/>
            <person name="Hasebe M."/>
            <person name="Maruyama T."/>
            <person name="Minagawa J."/>
            <person name="Obokata J."/>
            <person name="Shigenobu S."/>
        </authorList>
    </citation>
    <scope>NUCLEOTIDE SEQUENCE [LARGE SCALE GENOMIC DNA]</scope>
</reference>
<sequence length="89" mass="10721">MTTKLDLRIYKRYSVNDRNISNKEMKKTFTHLDLATDKARQDRRRQKITICLSRIRTRTLVGTHRLARQRNQYWSMLDSLFSIPKHALT</sequence>
<dbReference type="Proteomes" id="UP000735302">
    <property type="component" value="Unassembled WGS sequence"/>
</dbReference>
<dbReference type="AlphaFoldDB" id="A0AAV4D574"/>
<dbReference type="EMBL" id="BLXT01007490">
    <property type="protein sequence ID" value="GFO39311.1"/>
    <property type="molecule type" value="Genomic_DNA"/>
</dbReference>
<keyword evidence="2" id="KW-1185">Reference proteome</keyword>